<keyword evidence="5" id="KW-1185">Reference proteome</keyword>
<dbReference type="RefSeq" id="WP_227227686.1">
    <property type="nucleotide sequence ID" value="NZ_JAJCVJ010000001.1"/>
</dbReference>
<proteinExistence type="predicted"/>
<feature type="domain" description="DUF8054" evidence="3">
    <location>
        <begin position="102"/>
        <end position="217"/>
    </location>
</feature>
<reference evidence="4 5" key="1">
    <citation type="journal article" date="2019" name="Int. J. Syst. Evol. Microbiol.">
        <title>The Global Catalogue of Microorganisms (GCM) 10K type strain sequencing project: providing services to taxonomists for standard genome sequencing and annotation.</title>
        <authorList>
            <consortium name="The Broad Institute Genomics Platform"/>
            <consortium name="The Broad Institute Genome Sequencing Center for Infectious Disease"/>
            <person name="Wu L."/>
            <person name="Ma J."/>
        </authorList>
    </citation>
    <scope>NUCLEOTIDE SEQUENCE [LARGE SCALE GENOMIC DNA]</scope>
    <source>
        <strain evidence="4 5">CGMCC 1.12237</strain>
    </source>
</reference>
<evidence type="ECO:0000259" key="2">
    <source>
        <dbReference type="Pfam" id="PF26237"/>
    </source>
</evidence>
<dbReference type="Pfam" id="PF26238">
    <property type="entry name" value="DUF8054_M"/>
    <property type="match status" value="1"/>
</dbReference>
<accession>A0ABD5RAK0</accession>
<feature type="domain" description="DUF8054" evidence="2">
    <location>
        <begin position="220"/>
        <end position="260"/>
    </location>
</feature>
<protein>
    <submittedName>
        <fullName evidence="4">Uncharacterized protein</fullName>
    </submittedName>
</protein>
<evidence type="ECO:0000259" key="3">
    <source>
        <dbReference type="Pfam" id="PF26238"/>
    </source>
</evidence>
<dbReference type="Proteomes" id="UP001596201">
    <property type="component" value="Unassembled WGS sequence"/>
</dbReference>
<feature type="domain" description="DUF8054" evidence="1">
    <location>
        <begin position="9"/>
        <end position="88"/>
    </location>
</feature>
<dbReference type="InterPro" id="IPR058674">
    <property type="entry name" value="DUF8054_N"/>
</dbReference>
<gene>
    <name evidence="4" type="ORF">ACFPJ5_08525</name>
</gene>
<evidence type="ECO:0000313" key="5">
    <source>
        <dbReference type="Proteomes" id="UP001596201"/>
    </source>
</evidence>
<evidence type="ECO:0000259" key="1">
    <source>
        <dbReference type="Pfam" id="PF26236"/>
    </source>
</evidence>
<sequence length="262" mass="28866">MSTRDESFLDRFRQPEYTGENRCLPCTATNTVIAVVLSVGVGVFFPPAGAAVFVASLAAIWLRGYLVPGTPELTKRYFPDWLLDLFGKAPQPGPEIAETDLDPEETLLELDAIEPHESDLRATPEFAEQWDAEIETVRRDTETHVANLLGLDEESVSLEARGNAYVITDDDVEVARWPSRAALLADLAAIPVLRERAGDWEELGRAEQGQLLAGLRVFLDTCPDCDGPLSFGQETVESCCRTAEVITYDCDDCGARVMEVQE</sequence>
<comment type="caution">
    <text evidence="4">The sequence shown here is derived from an EMBL/GenBank/DDBJ whole genome shotgun (WGS) entry which is preliminary data.</text>
</comment>
<organism evidence="4 5">
    <name type="scientific">Salinirubrum litoreum</name>
    <dbReference type="NCBI Taxonomy" id="1126234"/>
    <lineage>
        <taxon>Archaea</taxon>
        <taxon>Methanobacteriati</taxon>
        <taxon>Methanobacteriota</taxon>
        <taxon>Stenosarchaea group</taxon>
        <taxon>Halobacteria</taxon>
        <taxon>Halobacteriales</taxon>
        <taxon>Haloferacaceae</taxon>
        <taxon>Salinirubrum</taxon>
    </lineage>
</organism>
<dbReference type="EMBL" id="JBHSKX010000001">
    <property type="protein sequence ID" value="MFC5366984.1"/>
    <property type="molecule type" value="Genomic_DNA"/>
</dbReference>
<name>A0ABD5RAK0_9EURY</name>
<evidence type="ECO:0000313" key="4">
    <source>
        <dbReference type="EMBL" id="MFC5366984.1"/>
    </source>
</evidence>
<dbReference type="InterPro" id="IPR058675">
    <property type="entry name" value="DUF8054_C"/>
</dbReference>
<dbReference type="AlphaFoldDB" id="A0ABD5RAK0"/>
<dbReference type="Pfam" id="PF26237">
    <property type="entry name" value="DUF8054_C"/>
    <property type="match status" value="1"/>
</dbReference>
<dbReference type="Pfam" id="PF26236">
    <property type="entry name" value="DUF8054_N"/>
    <property type="match status" value="1"/>
</dbReference>
<dbReference type="InterPro" id="IPR058775">
    <property type="entry name" value="DUF8054_M"/>
</dbReference>